<dbReference type="AlphaFoldDB" id="A0A517Y122"/>
<dbReference type="OrthoDB" id="283165at2"/>
<organism evidence="1 2">
    <name type="scientific">Urbifossiella limnaea</name>
    <dbReference type="NCBI Taxonomy" id="2528023"/>
    <lineage>
        <taxon>Bacteria</taxon>
        <taxon>Pseudomonadati</taxon>
        <taxon>Planctomycetota</taxon>
        <taxon>Planctomycetia</taxon>
        <taxon>Gemmatales</taxon>
        <taxon>Gemmataceae</taxon>
        <taxon>Urbifossiella</taxon>
    </lineage>
</organism>
<evidence type="ECO:0000313" key="1">
    <source>
        <dbReference type="EMBL" id="QDU23451.1"/>
    </source>
</evidence>
<dbReference type="KEGG" id="uli:ETAA1_54510"/>
<reference evidence="1 2" key="1">
    <citation type="submission" date="2019-02" db="EMBL/GenBank/DDBJ databases">
        <title>Deep-cultivation of Planctomycetes and their phenomic and genomic characterization uncovers novel biology.</title>
        <authorList>
            <person name="Wiegand S."/>
            <person name="Jogler M."/>
            <person name="Boedeker C."/>
            <person name="Pinto D."/>
            <person name="Vollmers J."/>
            <person name="Rivas-Marin E."/>
            <person name="Kohn T."/>
            <person name="Peeters S.H."/>
            <person name="Heuer A."/>
            <person name="Rast P."/>
            <person name="Oberbeckmann S."/>
            <person name="Bunk B."/>
            <person name="Jeske O."/>
            <person name="Meyerdierks A."/>
            <person name="Storesund J.E."/>
            <person name="Kallscheuer N."/>
            <person name="Luecker S."/>
            <person name="Lage O.M."/>
            <person name="Pohl T."/>
            <person name="Merkel B.J."/>
            <person name="Hornburger P."/>
            <person name="Mueller R.-W."/>
            <person name="Bruemmer F."/>
            <person name="Labrenz M."/>
            <person name="Spormann A.M."/>
            <person name="Op den Camp H."/>
            <person name="Overmann J."/>
            <person name="Amann R."/>
            <person name="Jetten M.S.M."/>
            <person name="Mascher T."/>
            <person name="Medema M.H."/>
            <person name="Devos D.P."/>
            <person name="Kaster A.-K."/>
            <person name="Ovreas L."/>
            <person name="Rohde M."/>
            <person name="Galperin M.Y."/>
            <person name="Jogler C."/>
        </authorList>
    </citation>
    <scope>NUCLEOTIDE SEQUENCE [LARGE SCALE GENOMIC DNA]</scope>
    <source>
        <strain evidence="1 2">ETA_A1</strain>
    </source>
</reference>
<gene>
    <name evidence="1" type="ORF">ETAA1_54510</name>
</gene>
<proteinExistence type="predicted"/>
<sequence length="120" mass="13436">MLALDLKRVAAFVRAADTEELLDRVTVYRAGMEPAALDLMEAELDRRGVTRSDIADHHIARRECGAILLPDGTALRCHFCARPAVSRGWGWHRMWGRLPVFPRVFARCEEHSSGAGERPA</sequence>
<dbReference type="RefSeq" id="WP_145243695.1">
    <property type="nucleotide sequence ID" value="NZ_CP036273.1"/>
</dbReference>
<protein>
    <submittedName>
        <fullName evidence="1">Uncharacterized protein</fullName>
    </submittedName>
</protein>
<evidence type="ECO:0000313" key="2">
    <source>
        <dbReference type="Proteomes" id="UP000319576"/>
    </source>
</evidence>
<dbReference type="EMBL" id="CP036273">
    <property type="protein sequence ID" value="QDU23451.1"/>
    <property type="molecule type" value="Genomic_DNA"/>
</dbReference>
<accession>A0A517Y122</accession>
<keyword evidence="2" id="KW-1185">Reference proteome</keyword>
<dbReference type="Proteomes" id="UP000319576">
    <property type="component" value="Chromosome"/>
</dbReference>
<name>A0A517Y122_9BACT</name>